<name>A0ABU5WD50_AERCA</name>
<evidence type="ECO:0000313" key="2">
    <source>
        <dbReference type="Proteomes" id="UP001304847"/>
    </source>
</evidence>
<evidence type="ECO:0000313" key="1">
    <source>
        <dbReference type="EMBL" id="MEA9438837.1"/>
    </source>
</evidence>
<dbReference type="InterPro" id="IPR059206">
    <property type="entry name" value="Sll1717-like"/>
</dbReference>
<dbReference type="EMBL" id="JAYGOJ010000289">
    <property type="protein sequence ID" value="MEA9438837.1"/>
    <property type="molecule type" value="Genomic_DNA"/>
</dbReference>
<gene>
    <name evidence="1" type="ORF">VCX44_24375</name>
</gene>
<comment type="caution">
    <text evidence="1">The sequence shown here is derived from an EMBL/GenBank/DDBJ whole genome shotgun (WGS) entry which is preliminary data.</text>
</comment>
<accession>A0ABU5WD50</accession>
<sequence>MSAKYYLVIDGLDYVLRDGRNNSPFIADLINAVRQLNIYFHQRGINAKTIILIRNEVLQLVPDPNLTKRMNDNGVQLKWYDNVRSPFDTSLLEIISKRASVAGFEGSAKKLWGDWFPPSINKSSSLDFVLVNTRFLPRDLVSFFRELQKLGKKPPFDKIDVLSALNNYSDWFLQELSDALVGLMDENLRTVMSDMITELGREFTLDQFQEKLIEYGFSKERFPAEQIARDLFNASWIGNEWDTDKGTPRYSWKHRKINAKLNVKHKIVVHSGLWKTLNLI</sequence>
<dbReference type="RefSeq" id="WP_323581184.1">
    <property type="nucleotide sequence ID" value="NZ_JAYGOJ010000289.1"/>
</dbReference>
<dbReference type="Proteomes" id="UP001304847">
    <property type="component" value="Unassembled WGS sequence"/>
</dbReference>
<reference evidence="1 2" key="1">
    <citation type="submission" date="2023-12" db="EMBL/GenBank/DDBJ databases">
        <title>Characterization of antibiotic resistance in Aeromonas spp. in hospital effluent.</title>
        <authorList>
            <person name="Negoseki B.R.S."/>
            <person name="Krul D."/>
            <person name="Siqueira A.C."/>
            <person name="Almeida M."/>
            <person name="Mesa D."/>
            <person name="Conte D."/>
            <person name="Dalla-Costa L.M."/>
        </authorList>
    </citation>
    <scope>NUCLEOTIDE SEQUENCE [LARGE SCALE GENOMIC DNA]</scope>
    <source>
        <strain evidence="1 2">36v</strain>
    </source>
</reference>
<protein>
    <submittedName>
        <fullName evidence="1">Uncharacterized protein</fullName>
    </submittedName>
</protein>
<organism evidence="1 2">
    <name type="scientific">Aeromonas caviae</name>
    <name type="common">Aeromonas punctata</name>
    <dbReference type="NCBI Taxonomy" id="648"/>
    <lineage>
        <taxon>Bacteria</taxon>
        <taxon>Pseudomonadati</taxon>
        <taxon>Pseudomonadota</taxon>
        <taxon>Gammaproteobacteria</taxon>
        <taxon>Aeromonadales</taxon>
        <taxon>Aeromonadaceae</taxon>
        <taxon>Aeromonas</taxon>
    </lineage>
</organism>
<proteinExistence type="predicted"/>
<keyword evidence="2" id="KW-1185">Reference proteome</keyword>
<dbReference type="NCBIfam" id="NF047389">
    <property type="entry name" value="ATPase_Sll1717"/>
    <property type="match status" value="1"/>
</dbReference>